<evidence type="ECO:0000259" key="2">
    <source>
        <dbReference type="PROSITE" id="PS50093"/>
    </source>
</evidence>
<reference evidence="3 4" key="1">
    <citation type="submission" date="2018-08" db="EMBL/GenBank/DDBJ databases">
        <title>Isolation, diversity and antifungal activity of Actinobacteria from wheat.</title>
        <authorList>
            <person name="Han C."/>
        </authorList>
    </citation>
    <scope>NUCLEOTIDE SEQUENCE [LARGE SCALE GENOMIC DNA]</scope>
    <source>
        <strain evidence="3 4">NEAU-YY421</strain>
    </source>
</reference>
<feature type="region of interest" description="Disordered" evidence="1">
    <location>
        <begin position="1"/>
        <end position="23"/>
    </location>
</feature>
<comment type="caution">
    <text evidence="3">The sequence shown here is derived from an EMBL/GenBank/DDBJ whole genome shotgun (WGS) entry which is preliminary data.</text>
</comment>
<dbReference type="GO" id="GO:0005975">
    <property type="term" value="P:carbohydrate metabolic process"/>
    <property type="evidence" value="ECO:0007669"/>
    <property type="project" value="UniProtKB-ARBA"/>
</dbReference>
<dbReference type="EMBL" id="QUAK01000194">
    <property type="protein sequence ID" value="RFU83603.1"/>
    <property type="molecule type" value="Genomic_DNA"/>
</dbReference>
<dbReference type="OrthoDB" id="9802683at2"/>
<evidence type="ECO:0000313" key="3">
    <source>
        <dbReference type="EMBL" id="RFU83603.1"/>
    </source>
</evidence>
<dbReference type="RefSeq" id="WP_128558759.1">
    <property type="nucleotide sequence ID" value="NZ_QUAK01000194.1"/>
</dbReference>
<sequence>MAGPTTITWGDGTPLQPGPEQGTVPHTYALPGTYTVKVCDRVRPDLCADVEVTVPAARFTLTATPDPADPARFHFTAAHVTPPDAAVAFTFGDGNHGRADAIGGTATIAHTYTRTV</sequence>
<dbReference type="PROSITE" id="PS50093">
    <property type="entry name" value="PKD"/>
    <property type="match status" value="1"/>
</dbReference>
<dbReference type="SUPFAM" id="SSF49299">
    <property type="entry name" value="PKD domain"/>
    <property type="match status" value="1"/>
</dbReference>
<dbReference type="AlphaFoldDB" id="A0A372LZA9"/>
<gene>
    <name evidence="3" type="ORF">DY218_27230</name>
</gene>
<keyword evidence="4" id="KW-1185">Reference proteome</keyword>
<protein>
    <recommendedName>
        <fullName evidence="2">PKD domain-containing protein</fullName>
    </recommendedName>
</protein>
<dbReference type="InterPro" id="IPR013783">
    <property type="entry name" value="Ig-like_fold"/>
</dbReference>
<dbReference type="Gene3D" id="2.60.40.10">
    <property type="entry name" value="Immunoglobulins"/>
    <property type="match status" value="1"/>
</dbReference>
<evidence type="ECO:0000256" key="1">
    <source>
        <dbReference type="SAM" id="MobiDB-lite"/>
    </source>
</evidence>
<evidence type="ECO:0000313" key="4">
    <source>
        <dbReference type="Proteomes" id="UP000263094"/>
    </source>
</evidence>
<feature type="domain" description="PKD" evidence="2">
    <location>
        <begin position="1"/>
        <end position="38"/>
    </location>
</feature>
<accession>A0A372LZA9</accession>
<organism evidence="3 4">
    <name type="scientific">Streptomyces triticagri</name>
    <dbReference type="NCBI Taxonomy" id="2293568"/>
    <lineage>
        <taxon>Bacteria</taxon>
        <taxon>Bacillati</taxon>
        <taxon>Actinomycetota</taxon>
        <taxon>Actinomycetes</taxon>
        <taxon>Kitasatosporales</taxon>
        <taxon>Streptomycetaceae</taxon>
        <taxon>Streptomyces</taxon>
    </lineage>
</organism>
<proteinExistence type="predicted"/>
<dbReference type="InterPro" id="IPR035986">
    <property type="entry name" value="PKD_dom_sf"/>
</dbReference>
<dbReference type="Proteomes" id="UP000263094">
    <property type="component" value="Unassembled WGS sequence"/>
</dbReference>
<dbReference type="InterPro" id="IPR000601">
    <property type="entry name" value="PKD_dom"/>
</dbReference>
<name>A0A372LZA9_9ACTN</name>